<feature type="region of interest" description="Disordered" evidence="1">
    <location>
        <begin position="415"/>
        <end position="446"/>
    </location>
</feature>
<keyword evidence="2" id="KW-0472">Membrane</keyword>
<protein>
    <submittedName>
        <fullName evidence="3">Uncharacterized protein</fullName>
    </submittedName>
</protein>
<evidence type="ECO:0000313" key="3">
    <source>
        <dbReference type="EMBL" id="KAL2867732.1"/>
    </source>
</evidence>
<proteinExistence type="predicted"/>
<keyword evidence="2" id="KW-1133">Transmembrane helix</keyword>
<dbReference type="RefSeq" id="XP_070886711.1">
    <property type="nucleotide sequence ID" value="XM_071028982.1"/>
</dbReference>
<sequence>MGDFAEFWAVDLGEISSSLAFSVQHRRRMLRLALSALVAILATSTLPLGSLAQECGPILYVASQDDLDNISRDCPTVNGAIVINGTYSGPFVLSGVTNITRSIRGDWSSYEPLPQIPLVELRDLQHIETIYFPRLAASNFSAPNLETANSVTLGQQNYGSEVRLPALKYTGDLQVEGNYSRVILDSLQTVDEFLNICSIPFCDEDYGQSTIEDPLNITLPSLISAARLNIVGKTSSISAPKLASITQISKEPPRISLTLPQTPASISFPMLYFMEGDFEARGAIAGVDLSSLFNTSLDVIIETSYPLNVSLPLTESSGYVGLSGQIESVDVPNLRTISLFNVDSDLPVDCGPLEDRFNTDSLPSGSYFSCHSTFQPGRRLSTGVKAAIGVVVGIVGGAILIGLPYWWWRKKSNAKTKAPGEIELSSTGGGTGRGREADEPPAYSAN</sequence>
<evidence type="ECO:0000256" key="1">
    <source>
        <dbReference type="SAM" id="MobiDB-lite"/>
    </source>
</evidence>
<keyword evidence="2" id="KW-0812">Transmembrane</keyword>
<organism evidence="3 4">
    <name type="scientific">Aspergillus lucknowensis</name>
    <dbReference type="NCBI Taxonomy" id="176173"/>
    <lineage>
        <taxon>Eukaryota</taxon>
        <taxon>Fungi</taxon>
        <taxon>Dikarya</taxon>
        <taxon>Ascomycota</taxon>
        <taxon>Pezizomycotina</taxon>
        <taxon>Eurotiomycetes</taxon>
        <taxon>Eurotiomycetidae</taxon>
        <taxon>Eurotiales</taxon>
        <taxon>Aspergillaceae</taxon>
        <taxon>Aspergillus</taxon>
        <taxon>Aspergillus subgen. Nidulantes</taxon>
    </lineage>
</organism>
<accession>A0ABR4LWK8</accession>
<evidence type="ECO:0000256" key="2">
    <source>
        <dbReference type="SAM" id="Phobius"/>
    </source>
</evidence>
<comment type="caution">
    <text evidence="3">The sequence shown here is derived from an EMBL/GenBank/DDBJ whole genome shotgun (WGS) entry which is preliminary data.</text>
</comment>
<dbReference type="Proteomes" id="UP001610432">
    <property type="component" value="Unassembled WGS sequence"/>
</dbReference>
<keyword evidence="4" id="KW-1185">Reference proteome</keyword>
<reference evidence="3 4" key="1">
    <citation type="submission" date="2024-07" db="EMBL/GenBank/DDBJ databases">
        <title>Section-level genome sequencing and comparative genomics of Aspergillus sections Usti and Cavernicolus.</title>
        <authorList>
            <consortium name="Lawrence Berkeley National Laboratory"/>
            <person name="Nybo J.L."/>
            <person name="Vesth T.C."/>
            <person name="Theobald S."/>
            <person name="Frisvad J.C."/>
            <person name="Larsen T.O."/>
            <person name="Kjaerboelling I."/>
            <person name="Rothschild-Mancinelli K."/>
            <person name="Lyhne E.K."/>
            <person name="Kogle M.E."/>
            <person name="Barry K."/>
            <person name="Clum A."/>
            <person name="Na H."/>
            <person name="Ledsgaard L."/>
            <person name="Lin J."/>
            <person name="Lipzen A."/>
            <person name="Kuo A."/>
            <person name="Riley R."/>
            <person name="Mondo S."/>
            <person name="Labutti K."/>
            <person name="Haridas S."/>
            <person name="Pangalinan J."/>
            <person name="Salamov A.A."/>
            <person name="Simmons B.A."/>
            <person name="Magnuson J.K."/>
            <person name="Chen J."/>
            <person name="Drula E."/>
            <person name="Henrissat B."/>
            <person name="Wiebenga A."/>
            <person name="Lubbers R.J."/>
            <person name="Gomes A.C."/>
            <person name="Macurrencykelacurrency M.R."/>
            <person name="Stajich J."/>
            <person name="Grigoriev I.V."/>
            <person name="Mortensen U.H."/>
            <person name="De Vries R.P."/>
            <person name="Baker S.E."/>
            <person name="Andersen M.R."/>
        </authorList>
    </citation>
    <scope>NUCLEOTIDE SEQUENCE [LARGE SCALE GENOMIC DNA]</scope>
    <source>
        <strain evidence="3 4">CBS 449.75</strain>
    </source>
</reference>
<gene>
    <name evidence="3" type="ORF">BJX67DRAFT_352163</name>
</gene>
<dbReference type="GeneID" id="98144054"/>
<evidence type="ECO:0000313" key="4">
    <source>
        <dbReference type="Proteomes" id="UP001610432"/>
    </source>
</evidence>
<name>A0ABR4LWK8_9EURO</name>
<feature type="transmembrane region" description="Helical" evidence="2">
    <location>
        <begin position="386"/>
        <end position="408"/>
    </location>
</feature>
<dbReference type="EMBL" id="JBFXLQ010000017">
    <property type="protein sequence ID" value="KAL2867732.1"/>
    <property type="molecule type" value="Genomic_DNA"/>
</dbReference>